<dbReference type="RefSeq" id="WP_229954153.1">
    <property type="nucleotide sequence ID" value="NZ_BAAAEM010000002.1"/>
</dbReference>
<protein>
    <recommendedName>
        <fullName evidence="1">Thioester reductase (TE) domain-containing protein</fullName>
    </recommendedName>
</protein>
<evidence type="ECO:0000313" key="3">
    <source>
        <dbReference type="Proteomes" id="UP001500713"/>
    </source>
</evidence>
<reference evidence="2 3" key="1">
    <citation type="journal article" date="2019" name="Int. J. Syst. Evol. Microbiol.">
        <title>The Global Catalogue of Microorganisms (GCM) 10K type strain sequencing project: providing services to taxonomists for standard genome sequencing and annotation.</title>
        <authorList>
            <consortium name="The Broad Institute Genomics Platform"/>
            <consortium name="The Broad Institute Genome Sequencing Center for Infectious Disease"/>
            <person name="Wu L."/>
            <person name="Ma J."/>
        </authorList>
    </citation>
    <scope>NUCLEOTIDE SEQUENCE [LARGE SCALE GENOMIC DNA]</scope>
    <source>
        <strain evidence="2 3">JCM 14162</strain>
    </source>
</reference>
<comment type="caution">
    <text evidence="2">The sequence shown here is derived from an EMBL/GenBank/DDBJ whole genome shotgun (WGS) entry which is preliminary data.</text>
</comment>
<feature type="domain" description="Thioester reductase (TE)" evidence="1">
    <location>
        <begin position="5"/>
        <end position="229"/>
    </location>
</feature>
<dbReference type="CDD" id="cd05263">
    <property type="entry name" value="MupV_like_SDR_e"/>
    <property type="match status" value="1"/>
</dbReference>
<dbReference type="EMBL" id="BAAAEM010000002">
    <property type="protein sequence ID" value="GAA0465730.1"/>
    <property type="molecule type" value="Genomic_DNA"/>
</dbReference>
<dbReference type="InterPro" id="IPR036291">
    <property type="entry name" value="NAD(P)-bd_dom_sf"/>
</dbReference>
<proteinExistence type="predicted"/>
<dbReference type="PANTHER" id="PTHR43000">
    <property type="entry name" value="DTDP-D-GLUCOSE 4,6-DEHYDRATASE-RELATED"/>
    <property type="match status" value="1"/>
</dbReference>
<dbReference type="InterPro" id="IPR013120">
    <property type="entry name" value="FAR_NAD-bd"/>
</dbReference>
<organism evidence="2 3">
    <name type="scientific">Parasphingorhabdus litoris</name>
    <dbReference type="NCBI Taxonomy" id="394733"/>
    <lineage>
        <taxon>Bacteria</taxon>
        <taxon>Pseudomonadati</taxon>
        <taxon>Pseudomonadota</taxon>
        <taxon>Alphaproteobacteria</taxon>
        <taxon>Sphingomonadales</taxon>
        <taxon>Sphingomonadaceae</taxon>
        <taxon>Parasphingorhabdus</taxon>
    </lineage>
</organism>
<keyword evidence="3" id="KW-1185">Reference proteome</keyword>
<evidence type="ECO:0000259" key="1">
    <source>
        <dbReference type="Pfam" id="PF07993"/>
    </source>
</evidence>
<sequence length="360" mass="39032">MNILLTGATGTIGGELAARLVAAGHAVVALVRKTRDIYANDGRLLDASDYADVMPAAGCVAKLTGDVTLRGLGLDDRFMKLLQREIDLVIHCAATTDFNAGADVYRKVNIDGVVNVLAALPDARFLHVSTAYVCGLKDGPIPEAPCAPDQNFANGYERSKAAGEALVLAAGRRAVIARPSIVVGAHDDGSYHRFDSFYQLFRLIAEGHITRLPVATEATLDFVPIDHVVGGLMDIVSHWEKAEGKIIHLTSEAAVPTAMLVEAISLFDHLDSPKLLAPETFAVQDLPELERRLYTHVAAFYASYFQRFPDFETENLRQISGRICPTVDLAALKRMIEYCITSGFIRDARPIGSTTQQTPV</sequence>
<gene>
    <name evidence="2" type="ORF">GCM10009096_02960</name>
</gene>
<accession>A0ABN1A244</accession>
<dbReference type="Proteomes" id="UP001500713">
    <property type="component" value="Unassembled WGS sequence"/>
</dbReference>
<evidence type="ECO:0000313" key="2">
    <source>
        <dbReference type="EMBL" id="GAA0465730.1"/>
    </source>
</evidence>
<name>A0ABN1A244_9SPHN</name>
<dbReference type="Pfam" id="PF07993">
    <property type="entry name" value="NAD_binding_4"/>
    <property type="match status" value="1"/>
</dbReference>
<dbReference type="SUPFAM" id="SSF51735">
    <property type="entry name" value="NAD(P)-binding Rossmann-fold domains"/>
    <property type="match status" value="1"/>
</dbReference>
<dbReference type="Gene3D" id="3.40.50.720">
    <property type="entry name" value="NAD(P)-binding Rossmann-like Domain"/>
    <property type="match status" value="1"/>
</dbReference>